<proteinExistence type="predicted"/>
<dbReference type="Proteomes" id="UP001054252">
    <property type="component" value="Unassembled WGS sequence"/>
</dbReference>
<dbReference type="SUPFAM" id="SSF56672">
    <property type="entry name" value="DNA/RNA polymerases"/>
    <property type="match status" value="1"/>
</dbReference>
<dbReference type="InterPro" id="IPR043128">
    <property type="entry name" value="Rev_trsase/Diguanyl_cyclase"/>
</dbReference>
<gene>
    <name evidence="1" type="ORF">SLEP1_g60173</name>
</gene>
<reference evidence="1 2" key="1">
    <citation type="journal article" date="2021" name="Commun. Biol.">
        <title>The genome of Shorea leprosula (Dipterocarpaceae) highlights the ecological relevance of drought in aseasonal tropical rainforests.</title>
        <authorList>
            <person name="Ng K.K.S."/>
            <person name="Kobayashi M.J."/>
            <person name="Fawcett J.A."/>
            <person name="Hatakeyama M."/>
            <person name="Paape T."/>
            <person name="Ng C.H."/>
            <person name="Ang C.C."/>
            <person name="Tnah L.H."/>
            <person name="Lee C.T."/>
            <person name="Nishiyama T."/>
            <person name="Sese J."/>
            <person name="O'Brien M.J."/>
            <person name="Copetti D."/>
            <person name="Mohd Noor M.I."/>
            <person name="Ong R.C."/>
            <person name="Putra M."/>
            <person name="Sireger I.Z."/>
            <person name="Indrioko S."/>
            <person name="Kosugi Y."/>
            <person name="Izuno A."/>
            <person name="Isagi Y."/>
            <person name="Lee S.L."/>
            <person name="Shimizu K.K."/>
        </authorList>
    </citation>
    <scope>NUCLEOTIDE SEQUENCE [LARGE SCALE GENOMIC DNA]</scope>
    <source>
        <strain evidence="1">214</strain>
    </source>
</reference>
<evidence type="ECO:0000313" key="1">
    <source>
        <dbReference type="EMBL" id="GKV53656.1"/>
    </source>
</evidence>
<name>A0AAV5MY73_9ROSI</name>
<accession>A0AAV5MY73</accession>
<evidence type="ECO:0000313" key="2">
    <source>
        <dbReference type="Proteomes" id="UP001054252"/>
    </source>
</evidence>
<protein>
    <submittedName>
        <fullName evidence="1">Uncharacterized protein</fullName>
    </submittedName>
</protein>
<dbReference type="AlphaFoldDB" id="A0AAV5MY73"/>
<dbReference type="EMBL" id="BPVZ01001664">
    <property type="protein sequence ID" value="GKV53656.1"/>
    <property type="molecule type" value="Genomic_DNA"/>
</dbReference>
<organism evidence="1 2">
    <name type="scientific">Rubroshorea leprosula</name>
    <dbReference type="NCBI Taxonomy" id="152421"/>
    <lineage>
        <taxon>Eukaryota</taxon>
        <taxon>Viridiplantae</taxon>
        <taxon>Streptophyta</taxon>
        <taxon>Embryophyta</taxon>
        <taxon>Tracheophyta</taxon>
        <taxon>Spermatophyta</taxon>
        <taxon>Magnoliopsida</taxon>
        <taxon>eudicotyledons</taxon>
        <taxon>Gunneridae</taxon>
        <taxon>Pentapetalae</taxon>
        <taxon>rosids</taxon>
        <taxon>malvids</taxon>
        <taxon>Malvales</taxon>
        <taxon>Dipterocarpaceae</taxon>
        <taxon>Rubroshorea</taxon>
    </lineage>
</organism>
<dbReference type="InterPro" id="IPR043502">
    <property type="entry name" value="DNA/RNA_pol_sf"/>
</dbReference>
<feature type="non-terminal residue" evidence="1">
    <location>
        <position position="1"/>
    </location>
</feature>
<sequence>EKNAAGCTYYRWKSKRMLLVALTIDSKTSMSAFFVVDSSATYNALLGRDWIHLNWCVPSTLHQRLIFWNGGKTEVVQVDSRPFLANSNMVEARYYDEDVGTICFFGMDKQGRSHGITTCNKPTLAKYVVDERAMNAIFYDMIGRFMEIYIDEVVVKSIEEEEHLEHLRKAFDRM</sequence>
<dbReference type="Gene3D" id="3.30.70.270">
    <property type="match status" value="1"/>
</dbReference>
<keyword evidence="2" id="KW-1185">Reference proteome</keyword>
<comment type="caution">
    <text evidence="1">The sequence shown here is derived from an EMBL/GenBank/DDBJ whole genome shotgun (WGS) entry which is preliminary data.</text>
</comment>